<name>A0A7G2CTP8_9TRYP</name>
<feature type="binding site" evidence="4">
    <location>
        <begin position="86"/>
        <end position="90"/>
    </location>
    <ligand>
        <name>ATP</name>
        <dbReference type="ChEBI" id="CHEBI:30616"/>
    </ligand>
</feature>
<proteinExistence type="inferred from homology"/>
<dbReference type="VEuPathDB" id="TriTrypDB:ADEAN_000935800"/>
<keyword evidence="4" id="KW-0067">ATP-binding</keyword>
<protein>
    <submittedName>
        <fullName evidence="5">GDA1/CD39 (Nucleoside phosphatase) family, putative</fullName>
    </submittedName>
</protein>
<keyword evidence="2" id="KW-0378">Hydrolase</keyword>
<reference evidence="5 6" key="1">
    <citation type="submission" date="2020-08" db="EMBL/GenBank/DDBJ databases">
        <authorList>
            <person name="Newling K."/>
            <person name="Davey J."/>
            <person name="Forrester S."/>
        </authorList>
    </citation>
    <scope>NUCLEOTIDE SEQUENCE [LARGE SCALE GENOMIC DNA]</scope>
    <source>
        <strain evidence="6">Crithidia deanei Carvalho (ATCC PRA-265)</strain>
    </source>
</reference>
<dbReference type="GO" id="GO:0016020">
    <property type="term" value="C:membrane"/>
    <property type="evidence" value="ECO:0007669"/>
    <property type="project" value="TreeGrafter"/>
</dbReference>
<dbReference type="Pfam" id="PF01150">
    <property type="entry name" value="GDA1_CD39"/>
    <property type="match status" value="1"/>
</dbReference>
<keyword evidence="4" id="KW-0547">Nucleotide-binding</keyword>
<evidence type="ECO:0000256" key="2">
    <source>
        <dbReference type="ARBA" id="ARBA00022801"/>
    </source>
</evidence>
<dbReference type="PROSITE" id="PS01238">
    <property type="entry name" value="GDA1_CD39_NTPASE"/>
    <property type="match status" value="1"/>
</dbReference>
<dbReference type="GO" id="GO:0017110">
    <property type="term" value="F:nucleoside diphosphate phosphatase activity"/>
    <property type="evidence" value="ECO:0007669"/>
    <property type="project" value="TreeGrafter"/>
</dbReference>
<accession>A0A7G2CTP8</accession>
<evidence type="ECO:0000313" key="5">
    <source>
        <dbReference type="EMBL" id="CAD2221823.1"/>
    </source>
</evidence>
<dbReference type="Gene3D" id="3.30.420.150">
    <property type="entry name" value="Exopolyphosphatase. Domain 2"/>
    <property type="match status" value="1"/>
</dbReference>
<dbReference type="AlphaFoldDB" id="A0A7G2CTP8"/>
<gene>
    <name evidence="5" type="ORF">ADEAN_000935800</name>
</gene>
<comment type="similarity">
    <text evidence="1">Belongs to the GDA1/CD39 NTPase family.</text>
</comment>
<dbReference type="PANTHER" id="PTHR11782:SF83">
    <property type="entry name" value="GUANOSINE-DIPHOSPHATASE"/>
    <property type="match status" value="1"/>
</dbReference>
<dbReference type="PANTHER" id="PTHR11782">
    <property type="entry name" value="ADENOSINE/GUANOSINE DIPHOSPHATASE"/>
    <property type="match status" value="1"/>
</dbReference>
<dbReference type="GO" id="GO:0005524">
    <property type="term" value="F:ATP binding"/>
    <property type="evidence" value="ECO:0007669"/>
    <property type="project" value="UniProtKB-KW"/>
</dbReference>
<evidence type="ECO:0000256" key="3">
    <source>
        <dbReference type="PIRSR" id="PIRSR600407-1"/>
    </source>
</evidence>
<sequence>MRLLPPAQQGAILSDVEEFLRDNTVLRVKDFSVEIIDGRDEGMFSWLTLNYILGRLDLSPNTTTRFYDNVSTVEHGSTVATVDMGGASSQVVFELDKKDGAWLPFTYFTPLKVYQSVSKNGNRRRRRPIYLYQHSYLGLGLNEARKRLLQQLEEVKESAAKDPCFASRAGEEKVKACTALFVRHVLQSRDESVEDPKKSCTHRSCGMQAVPQPVIQSDRMEVYVFSFFTDMIDRYCGDMCSKSTEFTVRTIDDGKTNMKVVPVSVYRRMAEKLCTETVYSLEDYLSASGDTPTTCLDVVYLYAYLSFGLEMKDTALVYVPEMVNGFSVAWPLGASLMQVNEMLDPTVE</sequence>
<evidence type="ECO:0000313" key="6">
    <source>
        <dbReference type="Proteomes" id="UP000515908"/>
    </source>
</evidence>
<keyword evidence="6" id="KW-1185">Reference proteome</keyword>
<feature type="active site" description="Proton acceptor" evidence="3">
    <location>
        <position position="41"/>
    </location>
</feature>
<dbReference type="EMBL" id="LR877167">
    <property type="protein sequence ID" value="CAD2221823.1"/>
    <property type="molecule type" value="Genomic_DNA"/>
</dbReference>
<dbReference type="GO" id="GO:0009134">
    <property type="term" value="P:nucleoside diphosphate catabolic process"/>
    <property type="evidence" value="ECO:0007669"/>
    <property type="project" value="TreeGrafter"/>
</dbReference>
<dbReference type="InterPro" id="IPR000407">
    <property type="entry name" value="GDA1_CD39_NTPase"/>
</dbReference>
<dbReference type="CDD" id="cd24003">
    <property type="entry name" value="ASKHA_NBD_GDA1_CD39_NTPase"/>
    <property type="match status" value="1"/>
</dbReference>
<dbReference type="Proteomes" id="UP000515908">
    <property type="component" value="Chromosome 23"/>
</dbReference>
<evidence type="ECO:0000256" key="4">
    <source>
        <dbReference type="PIRSR" id="PIRSR600407-2"/>
    </source>
</evidence>
<evidence type="ECO:0000256" key="1">
    <source>
        <dbReference type="ARBA" id="ARBA00009283"/>
    </source>
</evidence>
<organism evidence="5 6">
    <name type="scientific">Angomonas deanei</name>
    <dbReference type="NCBI Taxonomy" id="59799"/>
    <lineage>
        <taxon>Eukaryota</taxon>
        <taxon>Discoba</taxon>
        <taxon>Euglenozoa</taxon>
        <taxon>Kinetoplastea</taxon>
        <taxon>Metakinetoplastina</taxon>
        <taxon>Trypanosomatida</taxon>
        <taxon>Trypanosomatidae</taxon>
        <taxon>Strigomonadinae</taxon>
        <taxon>Angomonas</taxon>
    </lineage>
</organism>